<feature type="compositionally biased region" description="Basic and acidic residues" evidence="1">
    <location>
        <begin position="20"/>
        <end position="40"/>
    </location>
</feature>
<sequence>MSHTEPLASKLCTKELSYLHGKDLQGRNEEARRQDGERAPARPWPFVITKRTVQSHCQLFTQQDASADGGAFPSERTQSKATHASAPAPTPLPSVPSSYREAPPLGRSACWPDAGLDEDPFNLCMGSREGTYTL</sequence>
<evidence type="ECO:0000313" key="3">
    <source>
        <dbReference type="Proteomes" id="UP000527355"/>
    </source>
</evidence>
<evidence type="ECO:0000256" key="1">
    <source>
        <dbReference type="SAM" id="MobiDB-lite"/>
    </source>
</evidence>
<accession>A0A7J7V3K9</accession>
<feature type="region of interest" description="Disordered" evidence="1">
    <location>
        <begin position="62"/>
        <end position="112"/>
    </location>
</feature>
<dbReference type="Proteomes" id="UP000527355">
    <property type="component" value="Unassembled WGS sequence"/>
</dbReference>
<dbReference type="EMBL" id="JABWUV010000011">
    <property type="protein sequence ID" value="KAF6319693.1"/>
    <property type="molecule type" value="Genomic_DNA"/>
</dbReference>
<feature type="region of interest" description="Disordered" evidence="1">
    <location>
        <begin position="18"/>
        <end position="44"/>
    </location>
</feature>
<comment type="caution">
    <text evidence="2">The sequence shown here is derived from an EMBL/GenBank/DDBJ whole genome shotgun (WGS) entry which is preliminary data.</text>
</comment>
<organism evidence="2 3">
    <name type="scientific">Myotis myotis</name>
    <name type="common">Greater mouse-eared bat</name>
    <name type="synonym">Vespertilio myotis</name>
    <dbReference type="NCBI Taxonomy" id="51298"/>
    <lineage>
        <taxon>Eukaryota</taxon>
        <taxon>Metazoa</taxon>
        <taxon>Chordata</taxon>
        <taxon>Craniata</taxon>
        <taxon>Vertebrata</taxon>
        <taxon>Euteleostomi</taxon>
        <taxon>Mammalia</taxon>
        <taxon>Eutheria</taxon>
        <taxon>Laurasiatheria</taxon>
        <taxon>Chiroptera</taxon>
        <taxon>Yangochiroptera</taxon>
        <taxon>Vespertilionidae</taxon>
        <taxon>Myotis</taxon>
    </lineage>
</organism>
<dbReference type="AlphaFoldDB" id="A0A7J7V3K9"/>
<proteinExistence type="predicted"/>
<reference evidence="2 3" key="1">
    <citation type="journal article" date="2020" name="Nature">
        <title>Six reference-quality genomes reveal evolution of bat adaptations.</title>
        <authorList>
            <person name="Jebb D."/>
            <person name="Huang Z."/>
            <person name="Pippel M."/>
            <person name="Hughes G.M."/>
            <person name="Lavrichenko K."/>
            <person name="Devanna P."/>
            <person name="Winkler S."/>
            <person name="Jermiin L.S."/>
            <person name="Skirmuntt E.C."/>
            <person name="Katzourakis A."/>
            <person name="Burkitt-Gray L."/>
            <person name="Ray D.A."/>
            <person name="Sullivan K.A.M."/>
            <person name="Roscito J.G."/>
            <person name="Kirilenko B.M."/>
            <person name="Davalos L.M."/>
            <person name="Corthals A.P."/>
            <person name="Power M.L."/>
            <person name="Jones G."/>
            <person name="Ransome R.D."/>
            <person name="Dechmann D.K.N."/>
            <person name="Locatelli A.G."/>
            <person name="Puechmaille S.J."/>
            <person name="Fedrigo O."/>
            <person name="Jarvis E.D."/>
            <person name="Hiller M."/>
            <person name="Vernes S.C."/>
            <person name="Myers E.W."/>
            <person name="Teeling E.C."/>
        </authorList>
    </citation>
    <scope>NUCLEOTIDE SEQUENCE [LARGE SCALE GENOMIC DNA]</scope>
    <source>
        <strain evidence="2">MMyoMyo1</strain>
        <tissue evidence="2">Flight muscle</tissue>
    </source>
</reference>
<gene>
    <name evidence="2" type="ORF">mMyoMyo1_008432</name>
</gene>
<keyword evidence="3" id="KW-1185">Reference proteome</keyword>
<name>A0A7J7V3K9_MYOMY</name>
<protein>
    <submittedName>
        <fullName evidence="2">Uncharacterized protein</fullName>
    </submittedName>
</protein>
<evidence type="ECO:0000313" key="2">
    <source>
        <dbReference type="EMBL" id="KAF6319693.1"/>
    </source>
</evidence>